<dbReference type="AlphaFoldDB" id="A0A5B8M072"/>
<dbReference type="InterPro" id="IPR015797">
    <property type="entry name" value="NUDIX_hydrolase-like_dom_sf"/>
</dbReference>
<comment type="cofactor">
    <cofactor evidence="1">
        <name>Mg(2+)</name>
        <dbReference type="ChEBI" id="CHEBI:18420"/>
    </cofactor>
</comment>
<dbReference type="Pfam" id="PF00293">
    <property type="entry name" value="NUDIX"/>
    <property type="match status" value="1"/>
</dbReference>
<keyword evidence="2" id="KW-0378">Hydrolase</keyword>
<organism evidence="4 5">
    <name type="scientific">Humibacter ginsenosidimutans</name>
    <dbReference type="NCBI Taxonomy" id="2599293"/>
    <lineage>
        <taxon>Bacteria</taxon>
        <taxon>Bacillati</taxon>
        <taxon>Actinomycetota</taxon>
        <taxon>Actinomycetes</taxon>
        <taxon>Micrococcales</taxon>
        <taxon>Microbacteriaceae</taxon>
        <taxon>Humibacter</taxon>
    </lineage>
</organism>
<accession>A0A5B8M072</accession>
<dbReference type="GO" id="GO:0016787">
    <property type="term" value="F:hydrolase activity"/>
    <property type="evidence" value="ECO:0007669"/>
    <property type="project" value="UniProtKB-KW"/>
</dbReference>
<dbReference type="SUPFAM" id="SSF55811">
    <property type="entry name" value="Nudix"/>
    <property type="match status" value="1"/>
</dbReference>
<reference evidence="4 5" key="1">
    <citation type="submission" date="2019-07" db="EMBL/GenBank/DDBJ databases">
        <title>Full genome sequence of Humibacter sp. WJ7-1.</title>
        <authorList>
            <person name="Im W.-T."/>
        </authorList>
    </citation>
    <scope>NUCLEOTIDE SEQUENCE [LARGE SCALE GENOMIC DNA]</scope>
    <source>
        <strain evidence="4 5">WJ7-1</strain>
    </source>
</reference>
<dbReference type="Gene3D" id="3.90.79.10">
    <property type="entry name" value="Nucleoside Triphosphate Pyrophosphohydrolase"/>
    <property type="match status" value="1"/>
</dbReference>
<proteinExistence type="predicted"/>
<dbReference type="PANTHER" id="PTHR43046">
    <property type="entry name" value="GDP-MANNOSE MANNOSYL HYDROLASE"/>
    <property type="match status" value="1"/>
</dbReference>
<dbReference type="PANTHER" id="PTHR43046:SF2">
    <property type="entry name" value="8-OXO-DGTP DIPHOSPHATASE-RELATED"/>
    <property type="match status" value="1"/>
</dbReference>
<gene>
    <name evidence="4" type="ORF">FPZ11_01555</name>
</gene>
<dbReference type="EMBL" id="CP042305">
    <property type="protein sequence ID" value="QDZ13656.1"/>
    <property type="molecule type" value="Genomic_DNA"/>
</dbReference>
<evidence type="ECO:0000256" key="1">
    <source>
        <dbReference type="ARBA" id="ARBA00001946"/>
    </source>
</evidence>
<dbReference type="InterPro" id="IPR020084">
    <property type="entry name" value="NUDIX_hydrolase_CS"/>
</dbReference>
<sequence length="298" mass="31793">MSSAVTLQRRPLGSGDAWVDGPDGRRFWGTYGAAGLLVVDRHGRVLLQHRAEWSHFGGTWGLPGGARHEGESAAGGALREAEEEAGVPEGAVRRRFASVLDLGWWSYSTVVAAAEVDFDPVIGDAESIEVRWVAFDDVAALPLHPGFAERWPSLRPDLDRDPVVVVDAANVVGARPDGWWRDRAAAASRLVAAVARLDEAGWPASALGLPHDVWWPRTTVVLEGEAKRMPSAGHPAAPELVLAPHDGDTAIVRHVASLPDPARAVVVTSDRELRDRVRDLGADTASPAALWAAVDGLG</sequence>
<evidence type="ECO:0000259" key="3">
    <source>
        <dbReference type="PROSITE" id="PS51462"/>
    </source>
</evidence>
<evidence type="ECO:0000256" key="2">
    <source>
        <dbReference type="ARBA" id="ARBA00022801"/>
    </source>
</evidence>
<protein>
    <submittedName>
        <fullName evidence="4">NUDIX domain-containing protein</fullName>
    </submittedName>
</protein>
<feature type="domain" description="Nudix hydrolase" evidence="3">
    <location>
        <begin position="29"/>
        <end position="156"/>
    </location>
</feature>
<dbReference type="OrthoDB" id="3404294at2"/>
<dbReference type="InterPro" id="IPR000086">
    <property type="entry name" value="NUDIX_hydrolase_dom"/>
</dbReference>
<dbReference type="Proteomes" id="UP000320216">
    <property type="component" value="Chromosome"/>
</dbReference>
<dbReference type="PROSITE" id="PS00893">
    <property type="entry name" value="NUDIX_BOX"/>
    <property type="match status" value="1"/>
</dbReference>
<dbReference type="PROSITE" id="PS51462">
    <property type="entry name" value="NUDIX"/>
    <property type="match status" value="1"/>
</dbReference>
<evidence type="ECO:0000313" key="5">
    <source>
        <dbReference type="Proteomes" id="UP000320216"/>
    </source>
</evidence>
<keyword evidence="5" id="KW-1185">Reference proteome</keyword>
<name>A0A5B8M072_9MICO</name>
<evidence type="ECO:0000313" key="4">
    <source>
        <dbReference type="EMBL" id="QDZ13656.1"/>
    </source>
</evidence>
<dbReference type="KEGG" id="huw:FPZ11_01555"/>